<keyword evidence="3" id="KW-0479">Metal-binding</keyword>
<dbReference type="InterPro" id="IPR013020">
    <property type="entry name" value="Rad3/Chl1-like"/>
</dbReference>
<dbReference type="GO" id="GO:0045910">
    <property type="term" value="P:negative regulation of DNA recombination"/>
    <property type="evidence" value="ECO:0007669"/>
    <property type="project" value="TreeGrafter"/>
</dbReference>
<dbReference type="RefSeq" id="XP_004031329.1">
    <property type="nucleotide sequence ID" value="XM_004031281.1"/>
</dbReference>
<evidence type="ECO:0000256" key="4">
    <source>
        <dbReference type="ARBA" id="ARBA00022741"/>
    </source>
</evidence>
<dbReference type="GO" id="GO:0010569">
    <property type="term" value="P:regulation of double-strand break repair via homologous recombination"/>
    <property type="evidence" value="ECO:0007669"/>
    <property type="project" value="TreeGrafter"/>
</dbReference>
<dbReference type="InterPro" id="IPR014013">
    <property type="entry name" value="Helic_SF1/SF2_ATP-bd_DinG/Rad3"/>
</dbReference>
<dbReference type="GO" id="GO:0070182">
    <property type="term" value="F:DNA polymerase binding"/>
    <property type="evidence" value="ECO:0007669"/>
    <property type="project" value="TreeGrafter"/>
</dbReference>
<proteinExistence type="predicted"/>
<dbReference type="GeneID" id="14906206"/>
<dbReference type="SMART" id="SM00491">
    <property type="entry name" value="HELICc2"/>
    <property type="match status" value="1"/>
</dbReference>
<dbReference type="Pfam" id="PF06733">
    <property type="entry name" value="DEAD_2"/>
    <property type="match status" value="1"/>
</dbReference>
<dbReference type="InParanoid" id="G0QXH5"/>
<dbReference type="GO" id="GO:0006281">
    <property type="term" value="P:DNA repair"/>
    <property type="evidence" value="ECO:0007669"/>
    <property type="project" value="UniProtKB-KW"/>
</dbReference>
<keyword evidence="12" id="KW-0234">DNA repair</keyword>
<keyword evidence="4" id="KW-0547">Nucleotide-binding</keyword>
<dbReference type="PANTHER" id="PTHR11472:SF34">
    <property type="entry name" value="REGULATOR OF TELOMERE ELONGATION HELICASE 1"/>
    <property type="match status" value="1"/>
</dbReference>
<reference evidence="17 18" key="1">
    <citation type="submission" date="2011-07" db="EMBL/GenBank/DDBJ databases">
        <authorList>
            <person name="Coyne R."/>
            <person name="Brami D."/>
            <person name="Johnson J."/>
            <person name="Hostetler J."/>
            <person name="Hannick L."/>
            <person name="Clark T."/>
            <person name="Cassidy-Hanley D."/>
            <person name="Inman J."/>
        </authorList>
    </citation>
    <scope>NUCLEOTIDE SEQUENCE [LARGE SCALE GENOMIC DNA]</scope>
    <source>
        <strain evidence="17 18">G5</strain>
    </source>
</reference>
<dbReference type="OrthoDB" id="19182at2759"/>
<dbReference type="GO" id="GO:0090657">
    <property type="term" value="P:telomeric loop disassembly"/>
    <property type="evidence" value="ECO:0007669"/>
    <property type="project" value="TreeGrafter"/>
</dbReference>
<feature type="domain" description="Helicase ATP-binding" evidence="15">
    <location>
        <begin position="67"/>
        <end position="293"/>
    </location>
</feature>
<dbReference type="Gene3D" id="3.40.50.300">
    <property type="entry name" value="P-loop containing nucleotide triphosphate hydrolases"/>
    <property type="match status" value="2"/>
</dbReference>
<dbReference type="InterPro" id="IPR006554">
    <property type="entry name" value="Helicase-like_DEXD_c2"/>
</dbReference>
<evidence type="ECO:0000259" key="15">
    <source>
        <dbReference type="PROSITE" id="PS51192"/>
    </source>
</evidence>
<dbReference type="GO" id="GO:0046872">
    <property type="term" value="F:metal ion binding"/>
    <property type="evidence" value="ECO:0007669"/>
    <property type="project" value="UniProtKB-KW"/>
</dbReference>
<dbReference type="SMART" id="SM00488">
    <property type="entry name" value="DEXDc2"/>
    <property type="match status" value="1"/>
</dbReference>
<dbReference type="InterPro" id="IPR027417">
    <property type="entry name" value="P-loop_NTPase"/>
</dbReference>
<protein>
    <submittedName>
        <fullName evidence="17">Regulator of telomere elongation helicase 1, putative</fullName>
    </submittedName>
</protein>
<dbReference type="GO" id="GO:0016818">
    <property type="term" value="F:hydrolase activity, acting on acid anhydrides, in phosphorus-containing anhydrides"/>
    <property type="evidence" value="ECO:0007669"/>
    <property type="project" value="InterPro"/>
</dbReference>
<name>G0QXH5_ICHMU</name>
<evidence type="ECO:0000259" key="16">
    <source>
        <dbReference type="PROSITE" id="PS51193"/>
    </source>
</evidence>
<evidence type="ECO:0000256" key="14">
    <source>
        <dbReference type="ARBA" id="ARBA00023242"/>
    </source>
</evidence>
<comment type="subcellular location">
    <subcellularLocation>
        <location evidence="1">Nucleus</location>
    </subcellularLocation>
</comment>
<dbReference type="SMART" id="SM00487">
    <property type="entry name" value="DEXDc"/>
    <property type="match status" value="1"/>
</dbReference>
<accession>G0QXH5</accession>
<evidence type="ECO:0000256" key="6">
    <source>
        <dbReference type="ARBA" id="ARBA00022801"/>
    </source>
</evidence>
<gene>
    <name evidence="17" type="ORF">IMG5_142860</name>
</gene>
<keyword evidence="8" id="KW-0067">ATP-binding</keyword>
<dbReference type="InterPro" id="IPR006555">
    <property type="entry name" value="ATP-dep_Helicase_C"/>
</dbReference>
<evidence type="ECO:0000256" key="1">
    <source>
        <dbReference type="ARBA" id="ARBA00004123"/>
    </source>
</evidence>
<evidence type="ECO:0000256" key="5">
    <source>
        <dbReference type="ARBA" id="ARBA00022763"/>
    </source>
</evidence>
<dbReference type="NCBIfam" id="TIGR00604">
    <property type="entry name" value="rad3"/>
    <property type="match status" value="1"/>
</dbReference>
<dbReference type="InterPro" id="IPR010614">
    <property type="entry name" value="RAD3-like_helicase_DEAD"/>
</dbReference>
<evidence type="ECO:0000256" key="12">
    <source>
        <dbReference type="ARBA" id="ARBA00023204"/>
    </source>
</evidence>
<dbReference type="InterPro" id="IPR045028">
    <property type="entry name" value="DinG/Rad3-like"/>
</dbReference>
<dbReference type="FunCoup" id="G0QXH5">
    <property type="interactions" value="303"/>
</dbReference>
<dbReference type="PROSITE" id="PS51192">
    <property type="entry name" value="HELICASE_ATP_BIND_1"/>
    <property type="match status" value="1"/>
</dbReference>
<evidence type="ECO:0000256" key="8">
    <source>
        <dbReference type="ARBA" id="ARBA00022840"/>
    </source>
</evidence>
<keyword evidence="2" id="KW-0004">4Fe-4S</keyword>
<dbReference type="GO" id="GO:0051539">
    <property type="term" value="F:4 iron, 4 sulfur cluster binding"/>
    <property type="evidence" value="ECO:0007669"/>
    <property type="project" value="UniProtKB-KW"/>
</dbReference>
<evidence type="ECO:0000256" key="9">
    <source>
        <dbReference type="ARBA" id="ARBA00023004"/>
    </source>
</evidence>
<dbReference type="Pfam" id="PF13307">
    <property type="entry name" value="Helicase_C_2"/>
    <property type="match status" value="1"/>
</dbReference>
<organism evidence="17 18">
    <name type="scientific">Ichthyophthirius multifiliis</name>
    <name type="common">White spot disease agent</name>
    <name type="synonym">Ich</name>
    <dbReference type="NCBI Taxonomy" id="5932"/>
    <lineage>
        <taxon>Eukaryota</taxon>
        <taxon>Sar</taxon>
        <taxon>Alveolata</taxon>
        <taxon>Ciliophora</taxon>
        <taxon>Intramacronucleata</taxon>
        <taxon>Oligohymenophorea</taxon>
        <taxon>Hymenostomatida</taxon>
        <taxon>Ophryoglenina</taxon>
        <taxon>Ichthyophthirius</taxon>
    </lineage>
</organism>
<dbReference type="EMBL" id="GL984074">
    <property type="protein sequence ID" value="EGR30093.1"/>
    <property type="molecule type" value="Genomic_DNA"/>
</dbReference>
<evidence type="ECO:0000256" key="13">
    <source>
        <dbReference type="ARBA" id="ARBA00023235"/>
    </source>
</evidence>
<dbReference type="PROSITE" id="PS51193">
    <property type="entry name" value="HELICASE_ATP_BIND_2"/>
    <property type="match status" value="1"/>
</dbReference>
<dbReference type="InterPro" id="IPR014001">
    <property type="entry name" value="Helicase_ATP-bd"/>
</dbReference>
<dbReference type="PANTHER" id="PTHR11472">
    <property type="entry name" value="DNA REPAIR DEAD HELICASE RAD3/XP-D SUBFAMILY MEMBER"/>
    <property type="match status" value="1"/>
</dbReference>
<evidence type="ECO:0000313" key="18">
    <source>
        <dbReference type="Proteomes" id="UP000008983"/>
    </source>
</evidence>
<evidence type="ECO:0000256" key="7">
    <source>
        <dbReference type="ARBA" id="ARBA00022806"/>
    </source>
</evidence>
<dbReference type="eggNOG" id="KOG1132">
    <property type="taxonomic scope" value="Eukaryota"/>
</dbReference>
<feature type="domain" description="Helicase ATP-binding" evidence="16">
    <location>
        <begin position="45"/>
        <end position="319"/>
    </location>
</feature>
<keyword evidence="6" id="KW-0378">Hydrolase</keyword>
<dbReference type="GO" id="GO:0003677">
    <property type="term" value="F:DNA binding"/>
    <property type="evidence" value="ECO:0007669"/>
    <property type="project" value="UniProtKB-KW"/>
</dbReference>
<dbReference type="STRING" id="857967.G0QXH5"/>
<keyword evidence="18" id="KW-1185">Reference proteome</keyword>
<keyword evidence="13" id="KW-0413">Isomerase</keyword>
<evidence type="ECO:0000256" key="10">
    <source>
        <dbReference type="ARBA" id="ARBA00023014"/>
    </source>
</evidence>
<dbReference type="SUPFAM" id="SSF52540">
    <property type="entry name" value="P-loop containing nucleoside triphosphate hydrolases"/>
    <property type="match status" value="1"/>
</dbReference>
<evidence type="ECO:0000256" key="3">
    <source>
        <dbReference type="ARBA" id="ARBA00022723"/>
    </source>
</evidence>
<dbReference type="OMA" id="KEHLIVM"/>
<dbReference type="GO" id="GO:0005634">
    <property type="term" value="C:nucleus"/>
    <property type="evidence" value="ECO:0007669"/>
    <property type="project" value="UniProtKB-SubCell"/>
</dbReference>
<evidence type="ECO:0000256" key="11">
    <source>
        <dbReference type="ARBA" id="ARBA00023125"/>
    </source>
</evidence>
<evidence type="ECO:0000313" key="17">
    <source>
        <dbReference type="EMBL" id="EGR30093.1"/>
    </source>
</evidence>
<dbReference type="AlphaFoldDB" id="G0QXH5"/>
<keyword evidence="14" id="KW-0539">Nucleus</keyword>
<keyword evidence="11" id="KW-0238">DNA-binding</keyword>
<dbReference type="GO" id="GO:1904430">
    <property type="term" value="P:negative regulation of t-circle formation"/>
    <property type="evidence" value="ECO:0007669"/>
    <property type="project" value="TreeGrafter"/>
</dbReference>
<keyword evidence="7 17" id="KW-0347">Helicase</keyword>
<keyword evidence="5" id="KW-0227">DNA damage</keyword>
<dbReference type="GO" id="GO:0005524">
    <property type="term" value="F:ATP binding"/>
    <property type="evidence" value="ECO:0007669"/>
    <property type="project" value="UniProtKB-KW"/>
</dbReference>
<keyword evidence="9" id="KW-0408">Iron</keyword>
<evidence type="ECO:0000256" key="2">
    <source>
        <dbReference type="ARBA" id="ARBA00022485"/>
    </source>
</evidence>
<dbReference type="Proteomes" id="UP000008983">
    <property type="component" value="Unassembled WGS sequence"/>
</dbReference>
<dbReference type="GO" id="GO:0003678">
    <property type="term" value="F:DNA helicase activity"/>
    <property type="evidence" value="ECO:0007669"/>
    <property type="project" value="InterPro"/>
</dbReference>
<sequence>MYNISIKNKKKIQYEDEIQIKNDQKLRKIPIEKRIMSNQHLITIDGIDIYFPYRPYPQQIMYMSKVIQSLNQGNNSLLQSPTGTGKTLCLLCATIAWLKKYREQNQENIDNVPPKKIVYSSRTHSQIQQVVKELKQTIYRPRITVLASRDQYCLKKEYQNLTDWTLISYCQKAINEHSCKFYQKNHENLEEIFSTDIMDIEELRQNGQKNGFCPYFHSRRVKDCVDIIFMPYNYIFDNQNASPFNIELTNSILIFDEAHNIAKIAEESTSFSITIKNLEAIETEIKLLREIIQSYKDPNTFRQKKESHKNKINKLQEIDTQGLRSSNQDCDLILQHILPFKKYLQKFIENIQKNPENSETIISKEGRDIFQILENNTIPIQLQENTLDTYFQENNNTFQQKKEGLKITNLQEYIKKLVMAIEDLSTTQNYGLDKWMLFLSKVQKLLCVEKVEPENEQSEIYMQCLDPSVSFSFIKIKNPHSILLTSGTLAPFDSWELELKIPFPIILNNQHVIDNKKNLLAGICIKGPLEQELEFTYQNRQKNLILDDVGLTLLNLCKFIPNGILVIFNSSSSYWNCRKQWENGEHKIMNKLKEHKQLFFEPKNSYEMNSFMKNYTQAAKSKQGAILFAICRGKVSEGIDFYDELARAVFLIGVPYPPQQQFQFQQQQQQF</sequence>
<keyword evidence="10" id="KW-0411">Iron-sulfur</keyword>